<evidence type="ECO:0000313" key="4">
    <source>
        <dbReference type="Proteomes" id="UP001301350"/>
    </source>
</evidence>
<feature type="compositionally biased region" description="Basic and acidic residues" evidence="2">
    <location>
        <begin position="390"/>
        <end position="400"/>
    </location>
</feature>
<gene>
    <name evidence="3" type="ORF">CDCA_CDCA10G2912</name>
</gene>
<reference evidence="3 4" key="1">
    <citation type="submission" date="2022-07" db="EMBL/GenBank/DDBJ databases">
        <title>Genome-wide signatures of adaptation to extreme environments.</title>
        <authorList>
            <person name="Cho C.H."/>
            <person name="Yoon H.S."/>
        </authorList>
    </citation>
    <scope>NUCLEOTIDE SEQUENCE [LARGE SCALE GENOMIC DNA]</scope>
    <source>
        <strain evidence="3 4">DBV 063 E5</strain>
    </source>
</reference>
<dbReference type="AlphaFoldDB" id="A0AAV9IX88"/>
<feature type="compositionally biased region" description="Basic and acidic residues" evidence="2">
    <location>
        <begin position="97"/>
        <end position="127"/>
    </location>
</feature>
<dbReference type="PANTHER" id="PTHR33598:SF4">
    <property type="entry name" value="OS02G0833400 PROTEIN"/>
    <property type="match status" value="1"/>
</dbReference>
<feature type="region of interest" description="Disordered" evidence="2">
    <location>
        <begin position="377"/>
        <end position="411"/>
    </location>
</feature>
<sequence length="411" mass="45986">MTFVNPVALLGTVRYARVPRRGRERSATTWVGDRRSGAVDGSITTPCFGWPTAWRLGRPYHKPVRPLRSAHYVLRMDGNDGNDRSSGPSDGNEDDDQQRPHDGRSKEHQTDRSSRPGRSDSGTRDSEFNLTSTRDTNQERLPRNRIYEYIRSLSPPETLRRFADSAPTDVQTAMKQMLVHMLGNLPALSFGVAVTTVGERLAELLYCTAMTGYMLRNAEYRMSLSRALRLPSSPGDGDDADGNRRSRILPESTLRIQNTDGSVTEMDAAQYVQELRNEVRALRDELALLEKGSNRLVAYLRTMQPENLEKMAESAPPDVVEAMKLTVRTVLQQSGVDNFTPVTVPVNELSSLLFWLMVLGYDVRGKEVKMEFERRLHRGYLEGESEGDEGDRGSGEKGTDGDNGPPPPTRV</sequence>
<accession>A0AAV9IX88</accession>
<protein>
    <submittedName>
        <fullName evidence="3">Uncharacterized protein</fullName>
    </submittedName>
</protein>
<evidence type="ECO:0000313" key="3">
    <source>
        <dbReference type="EMBL" id="KAK4536887.1"/>
    </source>
</evidence>
<feature type="region of interest" description="Disordered" evidence="2">
    <location>
        <begin position="75"/>
        <end position="143"/>
    </location>
</feature>
<feature type="coiled-coil region" evidence="1">
    <location>
        <begin position="265"/>
        <end position="292"/>
    </location>
</feature>
<dbReference type="PANTHER" id="PTHR33598">
    <property type="entry name" value="OS02G0833400 PROTEIN"/>
    <property type="match status" value="1"/>
</dbReference>
<evidence type="ECO:0000256" key="1">
    <source>
        <dbReference type="SAM" id="Coils"/>
    </source>
</evidence>
<proteinExistence type="predicted"/>
<dbReference type="Pfam" id="PF05542">
    <property type="entry name" value="DUF760"/>
    <property type="match status" value="2"/>
</dbReference>
<organism evidence="3 4">
    <name type="scientific">Cyanidium caldarium</name>
    <name type="common">Red alga</name>
    <dbReference type="NCBI Taxonomy" id="2771"/>
    <lineage>
        <taxon>Eukaryota</taxon>
        <taxon>Rhodophyta</taxon>
        <taxon>Bangiophyceae</taxon>
        <taxon>Cyanidiales</taxon>
        <taxon>Cyanidiaceae</taxon>
        <taxon>Cyanidium</taxon>
    </lineage>
</organism>
<comment type="caution">
    <text evidence="3">The sequence shown here is derived from an EMBL/GenBank/DDBJ whole genome shotgun (WGS) entry which is preliminary data.</text>
</comment>
<dbReference type="InterPro" id="IPR008479">
    <property type="entry name" value="DUF760"/>
</dbReference>
<dbReference type="EMBL" id="JANCYW010000010">
    <property type="protein sequence ID" value="KAK4536887.1"/>
    <property type="molecule type" value="Genomic_DNA"/>
</dbReference>
<name>A0AAV9IX88_CYACA</name>
<keyword evidence="1" id="KW-0175">Coiled coil</keyword>
<evidence type="ECO:0000256" key="2">
    <source>
        <dbReference type="SAM" id="MobiDB-lite"/>
    </source>
</evidence>
<dbReference type="Proteomes" id="UP001301350">
    <property type="component" value="Unassembled WGS sequence"/>
</dbReference>
<keyword evidence="4" id="KW-1185">Reference proteome</keyword>